<accession>A0A8T2WGJ8</accession>
<sequence>GAATQSRYKPFSVVVQLSSVPSIPTSLPELVSTAYKDFVADDAFKDALHIIDNAGQNGFCWASGLPSKKDFAAFDQNAGDFDQHGMPQTSKNAATQFNDQLRILLCEELESELKNSVDMYSIRYDLIAR</sequence>
<feature type="non-terminal residue" evidence="1">
    <location>
        <position position="129"/>
    </location>
</feature>
<protein>
    <submittedName>
        <fullName evidence="1">Uncharacterized protein</fullName>
    </submittedName>
</protein>
<dbReference type="EMBL" id="JACEGQ020000226">
    <property type="protein sequence ID" value="KAH8479343.1"/>
    <property type="molecule type" value="Genomic_DNA"/>
</dbReference>
<keyword evidence="2" id="KW-1185">Reference proteome</keyword>
<reference evidence="1" key="1">
    <citation type="journal article" date="2021" name="J. Hered.">
        <title>Genome Assembly of Salicaceae Populus deltoides (Eastern Cottonwood) I-69 Based on Nanopore Sequencing and Hi-C Technologies.</title>
        <authorList>
            <person name="Bai S."/>
            <person name="Wu H."/>
            <person name="Zhang J."/>
            <person name="Pan Z."/>
            <person name="Zhao W."/>
            <person name="Li Z."/>
            <person name="Tong C."/>
        </authorList>
    </citation>
    <scope>NUCLEOTIDE SEQUENCE</scope>
    <source>
        <tissue evidence="1">Leaf</tissue>
    </source>
</reference>
<comment type="caution">
    <text evidence="1">The sequence shown here is derived from an EMBL/GenBank/DDBJ whole genome shotgun (WGS) entry which is preliminary data.</text>
</comment>
<evidence type="ECO:0000313" key="1">
    <source>
        <dbReference type="EMBL" id="KAH8479343.1"/>
    </source>
</evidence>
<name>A0A8T2WGJ8_POPDE</name>
<dbReference type="Proteomes" id="UP000807159">
    <property type="component" value="Unassembled WGS sequence"/>
</dbReference>
<dbReference type="AlphaFoldDB" id="A0A8T2WGJ8"/>
<proteinExistence type="predicted"/>
<organism evidence="1 2">
    <name type="scientific">Populus deltoides</name>
    <name type="common">Eastern poplar</name>
    <name type="synonym">Eastern cottonwood</name>
    <dbReference type="NCBI Taxonomy" id="3696"/>
    <lineage>
        <taxon>Eukaryota</taxon>
        <taxon>Viridiplantae</taxon>
        <taxon>Streptophyta</taxon>
        <taxon>Embryophyta</taxon>
        <taxon>Tracheophyta</taxon>
        <taxon>Spermatophyta</taxon>
        <taxon>Magnoliopsida</taxon>
        <taxon>eudicotyledons</taxon>
        <taxon>Gunneridae</taxon>
        <taxon>Pentapetalae</taxon>
        <taxon>rosids</taxon>
        <taxon>fabids</taxon>
        <taxon>Malpighiales</taxon>
        <taxon>Salicaceae</taxon>
        <taxon>Saliceae</taxon>
        <taxon>Populus</taxon>
    </lineage>
</organism>
<gene>
    <name evidence="1" type="ORF">H0E87_031365</name>
</gene>
<evidence type="ECO:0000313" key="2">
    <source>
        <dbReference type="Proteomes" id="UP000807159"/>
    </source>
</evidence>